<dbReference type="EMBL" id="AP023366">
    <property type="protein sequence ID" value="BCJ86995.1"/>
    <property type="molecule type" value="Genomic_DNA"/>
</dbReference>
<dbReference type="Pfam" id="PF08282">
    <property type="entry name" value="Hydrolase_3"/>
    <property type="match status" value="1"/>
</dbReference>
<dbReference type="InterPro" id="IPR000150">
    <property type="entry name" value="Cof"/>
</dbReference>
<dbReference type="SUPFAM" id="SSF56784">
    <property type="entry name" value="HAD-like"/>
    <property type="match status" value="1"/>
</dbReference>
<proteinExistence type="predicted"/>
<dbReference type="PANTHER" id="PTHR10000">
    <property type="entry name" value="PHOSPHOSERINE PHOSPHATASE"/>
    <property type="match status" value="1"/>
</dbReference>
<name>A0A7I8DA73_9BACL</name>
<reference evidence="1 2" key="1">
    <citation type="submission" date="2020-08" db="EMBL/GenBank/DDBJ databases">
        <title>Complete Genome Sequence of Effusibacillus dendaii Strain skT53, Isolated from Farmland soil.</title>
        <authorList>
            <person name="Konishi T."/>
            <person name="Kawasaki H."/>
        </authorList>
    </citation>
    <scope>NUCLEOTIDE SEQUENCE [LARGE SCALE GENOMIC DNA]</scope>
    <source>
        <strain evidence="2">skT53</strain>
    </source>
</reference>
<dbReference type="KEGG" id="eff:skT53_19800"/>
<protein>
    <submittedName>
        <fullName evidence="1">Hydrolase</fullName>
    </submittedName>
</protein>
<keyword evidence="2" id="KW-1185">Reference proteome</keyword>
<dbReference type="Gene3D" id="3.30.1240.10">
    <property type="match status" value="1"/>
</dbReference>
<dbReference type="CDD" id="cd07516">
    <property type="entry name" value="HAD_Pase"/>
    <property type="match status" value="1"/>
</dbReference>
<dbReference type="InterPro" id="IPR036412">
    <property type="entry name" value="HAD-like_sf"/>
</dbReference>
<dbReference type="SFLD" id="SFLDS00003">
    <property type="entry name" value="Haloacid_Dehalogenase"/>
    <property type="match status" value="1"/>
</dbReference>
<dbReference type="Proteomes" id="UP000593802">
    <property type="component" value="Chromosome"/>
</dbReference>
<dbReference type="InterPro" id="IPR023214">
    <property type="entry name" value="HAD_sf"/>
</dbReference>
<evidence type="ECO:0000313" key="1">
    <source>
        <dbReference type="EMBL" id="BCJ86995.1"/>
    </source>
</evidence>
<sequence length="268" mass="30039">MTRRRLIAIDLDGTMLTNEKKILDSTKTILKKVTDLGHEVVIATGRPPRSSRPYHEELGLTSLMINFNGALIHNPFTRKSEFHFPMDRQIALEILHQCQVFEVENVLVEVEDRYYAKKVDALLRFFGDGTPPTGLGEIETFLIDHPTSMMVHSSEEVITALRARINKQFHGMVAHRYWSAEPFHVIEITKAGISKATGLMTLASVLGFERQDVIAFGDEGNDLEMIKWAGVGVAMGNANPILKEVADQIADTNENDGIARMLEKLLLL</sequence>
<dbReference type="GO" id="GO:0005829">
    <property type="term" value="C:cytosol"/>
    <property type="evidence" value="ECO:0007669"/>
    <property type="project" value="TreeGrafter"/>
</dbReference>
<dbReference type="GO" id="GO:0000287">
    <property type="term" value="F:magnesium ion binding"/>
    <property type="evidence" value="ECO:0007669"/>
    <property type="project" value="TreeGrafter"/>
</dbReference>
<dbReference type="Gene3D" id="3.40.50.1000">
    <property type="entry name" value="HAD superfamily/HAD-like"/>
    <property type="match status" value="1"/>
</dbReference>
<organism evidence="1 2">
    <name type="scientific">Effusibacillus dendaii</name>
    <dbReference type="NCBI Taxonomy" id="2743772"/>
    <lineage>
        <taxon>Bacteria</taxon>
        <taxon>Bacillati</taxon>
        <taxon>Bacillota</taxon>
        <taxon>Bacilli</taxon>
        <taxon>Bacillales</taxon>
        <taxon>Alicyclobacillaceae</taxon>
        <taxon>Effusibacillus</taxon>
    </lineage>
</organism>
<accession>A0A7I8DA73</accession>
<dbReference type="NCBIfam" id="TIGR01484">
    <property type="entry name" value="HAD-SF-IIB"/>
    <property type="match status" value="1"/>
</dbReference>
<dbReference type="InterPro" id="IPR006379">
    <property type="entry name" value="HAD-SF_hydro_IIB"/>
</dbReference>
<dbReference type="RefSeq" id="WP_200756571.1">
    <property type="nucleotide sequence ID" value="NZ_AP023366.1"/>
</dbReference>
<dbReference type="NCBIfam" id="TIGR00099">
    <property type="entry name" value="Cof-subfamily"/>
    <property type="match status" value="1"/>
</dbReference>
<keyword evidence="1" id="KW-0378">Hydrolase</keyword>
<dbReference type="AlphaFoldDB" id="A0A7I8DA73"/>
<dbReference type="PANTHER" id="PTHR10000:SF23">
    <property type="entry name" value="5-AMINO-6-(5-PHOSPHO-D-RIBITYLAMINO)URACIL PHOSPHATASE YITU"/>
    <property type="match status" value="1"/>
</dbReference>
<dbReference type="GO" id="GO:0016791">
    <property type="term" value="F:phosphatase activity"/>
    <property type="evidence" value="ECO:0007669"/>
    <property type="project" value="UniProtKB-ARBA"/>
</dbReference>
<evidence type="ECO:0000313" key="2">
    <source>
        <dbReference type="Proteomes" id="UP000593802"/>
    </source>
</evidence>
<gene>
    <name evidence="1" type="ORF">skT53_19800</name>
</gene>
<dbReference type="SFLD" id="SFLDG01140">
    <property type="entry name" value="C2.B:_Phosphomannomutase_and_P"/>
    <property type="match status" value="1"/>
</dbReference>